<organism evidence="2 3">
    <name type="scientific">Stephania cephalantha</name>
    <dbReference type="NCBI Taxonomy" id="152367"/>
    <lineage>
        <taxon>Eukaryota</taxon>
        <taxon>Viridiplantae</taxon>
        <taxon>Streptophyta</taxon>
        <taxon>Embryophyta</taxon>
        <taxon>Tracheophyta</taxon>
        <taxon>Spermatophyta</taxon>
        <taxon>Magnoliopsida</taxon>
        <taxon>Ranunculales</taxon>
        <taxon>Menispermaceae</taxon>
        <taxon>Menispermoideae</taxon>
        <taxon>Cissampelideae</taxon>
        <taxon>Stephania</taxon>
    </lineage>
</organism>
<dbReference type="Proteomes" id="UP001419268">
    <property type="component" value="Unassembled WGS sequence"/>
</dbReference>
<dbReference type="EMBL" id="JBBNAG010000006">
    <property type="protein sequence ID" value="KAK9126099.1"/>
    <property type="molecule type" value="Genomic_DNA"/>
</dbReference>
<accession>A0AAP0P0Y4</accession>
<evidence type="ECO:0000313" key="2">
    <source>
        <dbReference type="EMBL" id="KAK9126099.1"/>
    </source>
</evidence>
<keyword evidence="3" id="KW-1185">Reference proteome</keyword>
<comment type="caution">
    <text evidence="2">The sequence shown here is derived from an EMBL/GenBank/DDBJ whole genome shotgun (WGS) entry which is preliminary data.</text>
</comment>
<gene>
    <name evidence="2" type="ORF">Scep_014945</name>
</gene>
<name>A0AAP0P0Y4_9MAGN</name>
<evidence type="ECO:0000256" key="1">
    <source>
        <dbReference type="SAM" id="MobiDB-lite"/>
    </source>
</evidence>
<feature type="compositionally biased region" description="Basic residues" evidence="1">
    <location>
        <begin position="1"/>
        <end position="10"/>
    </location>
</feature>
<evidence type="ECO:0000313" key="3">
    <source>
        <dbReference type="Proteomes" id="UP001419268"/>
    </source>
</evidence>
<sequence>MSQRVGKGKAAKIASKPRNEEEEETTRTQTGTKKCGCPFLINVKKNVDSLWYITLLYVGGTITSPQKLGLPFICGRLDKGSEEVVVQMTKGM</sequence>
<feature type="region of interest" description="Disordered" evidence="1">
    <location>
        <begin position="1"/>
        <end position="32"/>
    </location>
</feature>
<reference evidence="2 3" key="1">
    <citation type="submission" date="2024-01" db="EMBL/GenBank/DDBJ databases">
        <title>Genome assemblies of Stephania.</title>
        <authorList>
            <person name="Yang L."/>
        </authorList>
    </citation>
    <scope>NUCLEOTIDE SEQUENCE [LARGE SCALE GENOMIC DNA]</scope>
    <source>
        <strain evidence="2">JXDWG</strain>
        <tissue evidence="2">Leaf</tissue>
    </source>
</reference>
<dbReference type="AlphaFoldDB" id="A0AAP0P0Y4"/>
<proteinExistence type="predicted"/>
<protein>
    <submittedName>
        <fullName evidence="2">Uncharacterized protein</fullName>
    </submittedName>
</protein>